<reference evidence="2" key="2">
    <citation type="submission" date="2020-06" db="EMBL/GenBank/DDBJ databases">
        <title>Helianthus annuus Genome sequencing and assembly Release 2.</title>
        <authorList>
            <person name="Gouzy J."/>
            <person name="Langlade N."/>
            <person name="Munos S."/>
        </authorList>
    </citation>
    <scope>NUCLEOTIDE SEQUENCE</scope>
    <source>
        <tissue evidence="2">Leaves</tissue>
    </source>
</reference>
<dbReference type="PANTHER" id="PTHR31099">
    <property type="entry name" value="OS06G0165300 PROTEIN"/>
    <property type="match status" value="1"/>
</dbReference>
<sequence>MPEKKGVVNTEPSEPTQKRPRVTIKPLKAAGVEADMEKKTAEEKKKAVEKEKEKTKEKPIETPVGADPKDTRTAAATVSDKAQGPEVVHITGLDQPHQEKRKEPEVEKITPTAQVVPTVGSGSAAHKETTAAAGGASSGGAGGFVPQSPIGPKDTVGDLYYKTYTEESRGNAPHQAPWSLKQKDMFKDFAVCCDWFLNSFTPDEVIRQRARTHDGLYQDMYQKAVFVEEKAKFEADRKLEEWGREGLRGKLRTAEDLLAKERAEWKKICVKDNERMYAARSKITELKASLILLAQKLSGCVAGEYIGNSILNAGELDGAVATLIDASRAVGHRGGYLECAQHVEEVFGPGFDTSHCLVTDQADAELARAEKAYDHLSLTVMDLVADALKHDDWCQRLKSLLDPPETVELSDEEEPAGDDEGGNDGGDDKHDDDDDDGGDGYE</sequence>
<proteinExistence type="predicted"/>
<evidence type="ECO:0000313" key="2">
    <source>
        <dbReference type="EMBL" id="KAF5753414.1"/>
    </source>
</evidence>
<reference evidence="2" key="1">
    <citation type="journal article" date="2017" name="Nature">
        <title>The sunflower genome provides insights into oil metabolism, flowering and Asterid evolution.</title>
        <authorList>
            <person name="Badouin H."/>
            <person name="Gouzy J."/>
            <person name="Grassa C.J."/>
            <person name="Murat F."/>
            <person name="Staton S.E."/>
            <person name="Cottret L."/>
            <person name="Lelandais-Briere C."/>
            <person name="Owens G.L."/>
            <person name="Carrere S."/>
            <person name="Mayjonade B."/>
            <person name="Legrand L."/>
            <person name="Gill N."/>
            <person name="Kane N.C."/>
            <person name="Bowers J.E."/>
            <person name="Hubner S."/>
            <person name="Bellec A."/>
            <person name="Berard A."/>
            <person name="Berges H."/>
            <person name="Blanchet N."/>
            <person name="Boniface M.C."/>
            <person name="Brunel D."/>
            <person name="Catrice O."/>
            <person name="Chaidir N."/>
            <person name="Claudel C."/>
            <person name="Donnadieu C."/>
            <person name="Faraut T."/>
            <person name="Fievet G."/>
            <person name="Helmstetter N."/>
            <person name="King M."/>
            <person name="Knapp S.J."/>
            <person name="Lai Z."/>
            <person name="Le Paslier M.C."/>
            <person name="Lippi Y."/>
            <person name="Lorenzon L."/>
            <person name="Mandel J.R."/>
            <person name="Marage G."/>
            <person name="Marchand G."/>
            <person name="Marquand E."/>
            <person name="Bret-Mestries E."/>
            <person name="Morien E."/>
            <person name="Nambeesan S."/>
            <person name="Nguyen T."/>
            <person name="Pegot-Espagnet P."/>
            <person name="Pouilly N."/>
            <person name="Raftis F."/>
            <person name="Sallet E."/>
            <person name="Schiex T."/>
            <person name="Thomas J."/>
            <person name="Vandecasteele C."/>
            <person name="Vares D."/>
            <person name="Vear F."/>
            <person name="Vautrin S."/>
            <person name="Crespi M."/>
            <person name="Mangin B."/>
            <person name="Burke J.M."/>
            <person name="Salse J."/>
            <person name="Munos S."/>
            <person name="Vincourt P."/>
            <person name="Rieseberg L.H."/>
            <person name="Langlade N.B."/>
        </authorList>
    </citation>
    <scope>NUCLEOTIDE SEQUENCE</scope>
    <source>
        <tissue evidence="2">Leaves</tissue>
    </source>
</reference>
<dbReference type="Gramene" id="mRNA:HanXRQr2_Chr17g0779881">
    <property type="protein sequence ID" value="mRNA:HanXRQr2_Chr17g0779881"/>
    <property type="gene ID" value="HanXRQr2_Chr17g0779881"/>
</dbReference>
<dbReference type="AlphaFoldDB" id="A0A9K3GT65"/>
<dbReference type="PANTHER" id="PTHR31099:SF28">
    <property type="entry name" value="F5J5.12"/>
    <property type="match status" value="1"/>
</dbReference>
<gene>
    <name evidence="2" type="ORF">HanXRQr2_Chr17g0779881</name>
</gene>
<feature type="region of interest" description="Disordered" evidence="1">
    <location>
        <begin position="120"/>
        <end position="149"/>
    </location>
</feature>
<feature type="compositionally biased region" description="Basic and acidic residues" evidence="1">
    <location>
        <begin position="35"/>
        <end position="60"/>
    </location>
</feature>
<feature type="compositionally biased region" description="Acidic residues" evidence="1">
    <location>
        <begin position="408"/>
        <end position="422"/>
    </location>
</feature>
<feature type="region of interest" description="Disordered" evidence="1">
    <location>
        <begin position="401"/>
        <end position="442"/>
    </location>
</feature>
<organism evidence="2 3">
    <name type="scientific">Helianthus annuus</name>
    <name type="common">Common sunflower</name>
    <dbReference type="NCBI Taxonomy" id="4232"/>
    <lineage>
        <taxon>Eukaryota</taxon>
        <taxon>Viridiplantae</taxon>
        <taxon>Streptophyta</taxon>
        <taxon>Embryophyta</taxon>
        <taxon>Tracheophyta</taxon>
        <taxon>Spermatophyta</taxon>
        <taxon>Magnoliopsida</taxon>
        <taxon>eudicotyledons</taxon>
        <taxon>Gunneridae</taxon>
        <taxon>Pentapetalae</taxon>
        <taxon>asterids</taxon>
        <taxon>campanulids</taxon>
        <taxon>Asterales</taxon>
        <taxon>Asteraceae</taxon>
        <taxon>Asteroideae</taxon>
        <taxon>Heliantheae alliance</taxon>
        <taxon>Heliantheae</taxon>
        <taxon>Helianthus</taxon>
    </lineage>
</organism>
<protein>
    <submittedName>
        <fullName evidence="2">Uncharacterized protein</fullName>
    </submittedName>
</protein>
<feature type="compositionally biased region" description="Acidic residues" evidence="1">
    <location>
        <begin position="430"/>
        <end position="442"/>
    </location>
</feature>
<accession>A0A9K3GT65</accession>
<dbReference type="Proteomes" id="UP000215914">
    <property type="component" value="Unassembled WGS sequence"/>
</dbReference>
<evidence type="ECO:0000313" key="3">
    <source>
        <dbReference type="Proteomes" id="UP000215914"/>
    </source>
</evidence>
<evidence type="ECO:0000256" key="1">
    <source>
        <dbReference type="SAM" id="MobiDB-lite"/>
    </source>
</evidence>
<dbReference type="EMBL" id="MNCJ02000332">
    <property type="protein sequence ID" value="KAF5753414.1"/>
    <property type="molecule type" value="Genomic_DNA"/>
</dbReference>
<feature type="region of interest" description="Disordered" evidence="1">
    <location>
        <begin position="1"/>
        <end position="83"/>
    </location>
</feature>
<keyword evidence="3" id="KW-1185">Reference proteome</keyword>
<name>A0A9K3GT65_HELAN</name>
<comment type="caution">
    <text evidence="2">The sequence shown here is derived from an EMBL/GenBank/DDBJ whole genome shotgun (WGS) entry which is preliminary data.</text>
</comment>